<reference evidence="3 4" key="2">
    <citation type="submission" date="2024-05" db="EMBL/GenBank/DDBJ databases">
        <authorList>
            <person name="Chen Y."/>
            <person name="Shah S."/>
            <person name="Dougan E. K."/>
            <person name="Thang M."/>
            <person name="Chan C."/>
        </authorList>
    </citation>
    <scope>NUCLEOTIDE SEQUENCE [LARGE SCALE GENOMIC DNA]</scope>
</reference>
<evidence type="ECO:0000313" key="3">
    <source>
        <dbReference type="EMBL" id="CAL4776301.1"/>
    </source>
</evidence>
<accession>A0A9P1CCA7</accession>
<evidence type="ECO:0000256" key="1">
    <source>
        <dbReference type="SAM" id="MobiDB-lite"/>
    </source>
</evidence>
<keyword evidence="4" id="KW-1185">Reference proteome</keyword>
<dbReference type="EMBL" id="CAMXCT010001323">
    <property type="protein sequence ID" value="CAI3988989.1"/>
    <property type="molecule type" value="Genomic_DNA"/>
</dbReference>
<dbReference type="EMBL" id="CAMXCT020001323">
    <property type="protein sequence ID" value="CAL1142364.1"/>
    <property type="molecule type" value="Genomic_DNA"/>
</dbReference>
<gene>
    <name evidence="2" type="ORF">C1SCF055_LOCUS16096</name>
</gene>
<evidence type="ECO:0000313" key="4">
    <source>
        <dbReference type="Proteomes" id="UP001152797"/>
    </source>
</evidence>
<reference evidence="2" key="1">
    <citation type="submission" date="2022-10" db="EMBL/GenBank/DDBJ databases">
        <authorList>
            <person name="Chen Y."/>
            <person name="Dougan E. K."/>
            <person name="Chan C."/>
            <person name="Rhodes N."/>
            <person name="Thang M."/>
        </authorList>
    </citation>
    <scope>NUCLEOTIDE SEQUENCE</scope>
</reference>
<organism evidence="2">
    <name type="scientific">Cladocopium goreaui</name>
    <dbReference type="NCBI Taxonomy" id="2562237"/>
    <lineage>
        <taxon>Eukaryota</taxon>
        <taxon>Sar</taxon>
        <taxon>Alveolata</taxon>
        <taxon>Dinophyceae</taxon>
        <taxon>Suessiales</taxon>
        <taxon>Symbiodiniaceae</taxon>
        <taxon>Cladocopium</taxon>
    </lineage>
</organism>
<dbReference type="EMBL" id="CAMXCT030001323">
    <property type="protein sequence ID" value="CAL4776301.1"/>
    <property type="molecule type" value="Genomic_DNA"/>
</dbReference>
<dbReference type="AlphaFoldDB" id="A0A9P1CCA7"/>
<comment type="caution">
    <text evidence="2">The sequence shown here is derived from an EMBL/GenBank/DDBJ whole genome shotgun (WGS) entry which is preliminary data.</text>
</comment>
<feature type="compositionally biased region" description="Polar residues" evidence="1">
    <location>
        <begin position="152"/>
        <end position="162"/>
    </location>
</feature>
<feature type="region of interest" description="Disordered" evidence="1">
    <location>
        <begin position="118"/>
        <end position="162"/>
    </location>
</feature>
<name>A0A9P1CCA7_9DINO</name>
<sequence>MESNQSQPAPEVELVLQAAARGFSFYPPYQEAPKQKSCFGKTEEISVLTRGDASVLEMIIQHFQLEHWSVDVISAMRRPERRPSRRPSLGHPKIRKDSIPDASPSVAALGTAGAALDTAPMAPRQISGGSEVSRRSASKQALTYPLRRMSTGGWSKHQTWEK</sequence>
<dbReference type="Proteomes" id="UP001152797">
    <property type="component" value="Unassembled WGS sequence"/>
</dbReference>
<protein>
    <submittedName>
        <fullName evidence="2">Uncharacterized protein</fullName>
    </submittedName>
</protein>
<evidence type="ECO:0000313" key="2">
    <source>
        <dbReference type="EMBL" id="CAI3988989.1"/>
    </source>
</evidence>
<proteinExistence type="predicted"/>
<feature type="region of interest" description="Disordered" evidence="1">
    <location>
        <begin position="77"/>
        <end position="105"/>
    </location>
</feature>